<dbReference type="InterPro" id="IPR018301">
    <property type="entry name" value="ArAA_hydroxylase_Fe/CU_BS"/>
</dbReference>
<dbReference type="InterPro" id="IPR019774">
    <property type="entry name" value="Aromatic-AA_hydroxylase_C"/>
</dbReference>
<dbReference type="AlphaFoldDB" id="A0A5C6TX70"/>
<dbReference type="PROSITE" id="PS51410">
    <property type="entry name" value="BH4_AAA_HYDROXYL_2"/>
    <property type="match status" value="1"/>
</dbReference>
<comment type="caution">
    <text evidence="15">The sequence shown here is derived from an EMBL/GenBank/DDBJ whole genome shotgun (WGS) entry which is preliminary data.</text>
</comment>
<dbReference type="InterPro" id="IPR005960">
    <property type="entry name" value="Phe-4-hydroxylase_mono"/>
</dbReference>
<dbReference type="PRINTS" id="PR00372">
    <property type="entry name" value="FYWHYDRXLASE"/>
</dbReference>
<dbReference type="GO" id="GO:0005506">
    <property type="term" value="F:iron ion binding"/>
    <property type="evidence" value="ECO:0007669"/>
    <property type="project" value="InterPro"/>
</dbReference>
<evidence type="ECO:0000256" key="11">
    <source>
        <dbReference type="ARBA" id="ARBA00023232"/>
    </source>
</evidence>
<keyword evidence="11" id="KW-0585">Phenylalanine catabolism</keyword>
<proteinExistence type="inferred from homology"/>
<dbReference type="EC" id="1.14.16.1" evidence="5"/>
<dbReference type="Proteomes" id="UP000321249">
    <property type="component" value="Unassembled WGS sequence"/>
</dbReference>
<dbReference type="GO" id="GO:0004505">
    <property type="term" value="F:phenylalanine 4-monooxygenase activity"/>
    <property type="evidence" value="ECO:0007669"/>
    <property type="project" value="UniProtKB-EC"/>
</dbReference>
<dbReference type="UniPathway" id="UPA00139">
    <property type="reaction ID" value="UER00337"/>
</dbReference>
<evidence type="ECO:0000256" key="1">
    <source>
        <dbReference type="ARBA" id="ARBA00001060"/>
    </source>
</evidence>
<feature type="binding site" evidence="13">
    <location>
        <position position="174"/>
    </location>
    <ligand>
        <name>Fe cation</name>
        <dbReference type="ChEBI" id="CHEBI:24875"/>
    </ligand>
</feature>
<organism evidence="15 16">
    <name type="scientific">Allosphingosinicella ginsenosidimutans</name>
    <dbReference type="NCBI Taxonomy" id="1176539"/>
    <lineage>
        <taxon>Bacteria</taxon>
        <taxon>Pseudomonadati</taxon>
        <taxon>Pseudomonadota</taxon>
        <taxon>Alphaproteobacteria</taxon>
        <taxon>Sphingomonadales</taxon>
        <taxon>Sphingomonadaceae</taxon>
        <taxon>Allosphingosinicella</taxon>
    </lineage>
</organism>
<evidence type="ECO:0000256" key="5">
    <source>
        <dbReference type="ARBA" id="ARBA00011995"/>
    </source>
</evidence>
<evidence type="ECO:0000313" key="16">
    <source>
        <dbReference type="Proteomes" id="UP000321249"/>
    </source>
</evidence>
<dbReference type="RefSeq" id="WP_147044263.1">
    <property type="nucleotide sequence ID" value="NZ_BAABIR010000001.1"/>
</dbReference>
<protein>
    <recommendedName>
        <fullName evidence="6">Phenylalanine-4-hydroxylase</fullName>
        <ecNumber evidence="5">1.14.16.1</ecNumber>
    </recommendedName>
    <alternativeName>
        <fullName evidence="12">Phe-4-monooxygenase</fullName>
    </alternativeName>
</protein>
<dbReference type="PANTHER" id="PTHR11473:SF24">
    <property type="entry name" value="PHENYLALANINE-4-HYDROXYLASE"/>
    <property type="match status" value="1"/>
</dbReference>
<evidence type="ECO:0000256" key="10">
    <source>
        <dbReference type="ARBA" id="ARBA00023033"/>
    </source>
</evidence>
<evidence type="ECO:0000313" key="15">
    <source>
        <dbReference type="EMBL" id="TXC64839.1"/>
    </source>
</evidence>
<dbReference type="EMBL" id="VOQQ01000001">
    <property type="protein sequence ID" value="TXC64839.1"/>
    <property type="molecule type" value="Genomic_DNA"/>
</dbReference>
<evidence type="ECO:0000259" key="14">
    <source>
        <dbReference type="PROSITE" id="PS51410"/>
    </source>
</evidence>
<gene>
    <name evidence="15" type="ORF">FRZ32_15050</name>
</gene>
<feature type="domain" description="Biopterin-dependent aromatic amino acid hydroxylase family profile" evidence="14">
    <location>
        <begin position="1"/>
        <end position="266"/>
    </location>
</feature>
<evidence type="ECO:0000256" key="3">
    <source>
        <dbReference type="ARBA" id="ARBA00005088"/>
    </source>
</evidence>
<keyword evidence="9 13" id="KW-0408">Iron</keyword>
<dbReference type="PANTHER" id="PTHR11473">
    <property type="entry name" value="AROMATIC AMINO ACID HYDROXYLASE"/>
    <property type="match status" value="1"/>
</dbReference>
<comment type="pathway">
    <text evidence="3">Amino-acid degradation; L-phenylalanine degradation; acetoacetate and fumarate from L-phenylalanine: step 1/6.</text>
</comment>
<comment type="catalytic activity">
    <reaction evidence="1">
        <text>(6R)-L-erythro-5,6,7,8-tetrahydrobiopterin + L-phenylalanine + O2 = (4aS,6R)-4a-hydroxy-L-erythro-5,6,7,8-tetrahydrobiopterin + L-tyrosine</text>
        <dbReference type="Rhea" id="RHEA:20273"/>
        <dbReference type="ChEBI" id="CHEBI:15379"/>
        <dbReference type="ChEBI" id="CHEBI:15642"/>
        <dbReference type="ChEBI" id="CHEBI:58095"/>
        <dbReference type="ChEBI" id="CHEBI:58315"/>
        <dbReference type="ChEBI" id="CHEBI:59560"/>
        <dbReference type="EC" id="1.14.16.1"/>
    </reaction>
</comment>
<keyword evidence="8 15" id="KW-0560">Oxidoreductase</keyword>
<dbReference type="PROSITE" id="PS00367">
    <property type="entry name" value="BH4_AAA_HYDROXYL_1"/>
    <property type="match status" value="1"/>
</dbReference>
<comment type="similarity">
    <text evidence="4">Belongs to the biopterin-dependent aromatic amino acid hydroxylase family.</text>
</comment>
<evidence type="ECO:0000256" key="9">
    <source>
        <dbReference type="ARBA" id="ARBA00023004"/>
    </source>
</evidence>
<evidence type="ECO:0000256" key="6">
    <source>
        <dbReference type="ARBA" id="ARBA00020276"/>
    </source>
</evidence>
<dbReference type="InterPro" id="IPR001273">
    <property type="entry name" value="ArAA_hydroxylase"/>
</dbReference>
<dbReference type="GO" id="GO:0006559">
    <property type="term" value="P:L-phenylalanine catabolic process"/>
    <property type="evidence" value="ECO:0007669"/>
    <property type="project" value="UniProtKB-UniPathway"/>
</dbReference>
<evidence type="ECO:0000256" key="8">
    <source>
        <dbReference type="ARBA" id="ARBA00023002"/>
    </source>
</evidence>
<dbReference type="OrthoDB" id="9780502at2"/>
<dbReference type="InterPro" id="IPR036951">
    <property type="entry name" value="ArAA_hydroxylase_sf"/>
</dbReference>
<evidence type="ECO:0000256" key="13">
    <source>
        <dbReference type="PIRSR" id="PIRSR601273-2"/>
    </source>
</evidence>
<dbReference type="Gene3D" id="1.10.800.10">
    <property type="entry name" value="Aromatic amino acid hydroxylase"/>
    <property type="match status" value="1"/>
</dbReference>
<evidence type="ECO:0000256" key="12">
    <source>
        <dbReference type="ARBA" id="ARBA00029922"/>
    </source>
</evidence>
<keyword evidence="10 15" id="KW-0503">Monooxygenase</keyword>
<dbReference type="InterPro" id="IPR036329">
    <property type="entry name" value="Aro-AA_hydroxylase_C_sf"/>
</dbReference>
<sequence length="266" mass="30632">MLTEERLNPPVEAASDWTIPQHWERFTEEEHAVWDLLFERQRKMLHGRAVRAFEEGLDVLRLSHPGIPDLEELNERLHARTRWTVVSVPGLIPDDVFFAHLAKRQFPAGNFIRKRDQLDYLEEPDVFHDVFGHVPLLANPAVGDFMQRLGELGLESMRRGALHRLARLYWYTVEFGLAREDGELRIYGAGIVSSFGESHYSLESAQPSRHAFDIERVLRTRYRTDTFQAGYFVIDSFEALLDELLTHDFPALYAGLEGTEDLSVAG</sequence>
<name>A0A5C6TX70_9SPHN</name>
<reference evidence="15 16" key="1">
    <citation type="journal article" date="2015" name="J. Microbiol.">
        <title>Sphingosinicella ginsenosidimutans sp. nov., with ginsenoside converting activity.</title>
        <authorList>
            <person name="Kim J.K."/>
            <person name="Kang M.S."/>
            <person name="Park S.C."/>
            <person name="Kim K.M."/>
            <person name="Choi K."/>
            <person name="Yoon M.H."/>
            <person name="Im W.T."/>
        </authorList>
    </citation>
    <scope>NUCLEOTIDE SEQUENCE [LARGE SCALE GENOMIC DNA]</scope>
    <source>
        <strain evidence="15 16">BS-11</strain>
    </source>
</reference>
<comment type="cofactor">
    <cofactor evidence="2 13">
        <name>Fe(2+)</name>
        <dbReference type="ChEBI" id="CHEBI:29033"/>
    </cofactor>
</comment>
<keyword evidence="7 13" id="KW-0479">Metal-binding</keyword>
<dbReference type="Pfam" id="PF00351">
    <property type="entry name" value="Biopterin_H"/>
    <property type="match status" value="1"/>
</dbReference>
<keyword evidence="16" id="KW-1185">Reference proteome</keyword>
<accession>A0A5C6TX70</accession>
<dbReference type="SUPFAM" id="SSF56534">
    <property type="entry name" value="Aromatic aminoacid monoxygenases, catalytic and oligomerization domains"/>
    <property type="match status" value="1"/>
</dbReference>
<dbReference type="CDD" id="cd03348">
    <property type="entry name" value="pro_PheOH"/>
    <property type="match status" value="1"/>
</dbReference>
<evidence type="ECO:0000256" key="7">
    <source>
        <dbReference type="ARBA" id="ARBA00022723"/>
    </source>
</evidence>
<feature type="binding site" evidence="13">
    <location>
        <position position="133"/>
    </location>
    <ligand>
        <name>Fe cation</name>
        <dbReference type="ChEBI" id="CHEBI:24875"/>
    </ligand>
</feature>
<dbReference type="NCBIfam" id="TIGR01267">
    <property type="entry name" value="Phe4hydrox_mono"/>
    <property type="match status" value="1"/>
</dbReference>
<dbReference type="NCBIfam" id="NF008877">
    <property type="entry name" value="PRK11913.1-2"/>
    <property type="match status" value="1"/>
</dbReference>
<feature type="binding site" evidence="13">
    <location>
        <position position="128"/>
    </location>
    <ligand>
        <name>Fe cation</name>
        <dbReference type="ChEBI" id="CHEBI:24875"/>
    </ligand>
</feature>
<evidence type="ECO:0000256" key="2">
    <source>
        <dbReference type="ARBA" id="ARBA00001954"/>
    </source>
</evidence>
<evidence type="ECO:0000256" key="4">
    <source>
        <dbReference type="ARBA" id="ARBA00009712"/>
    </source>
</evidence>